<evidence type="ECO:0000256" key="1">
    <source>
        <dbReference type="SAM" id="MobiDB-lite"/>
    </source>
</evidence>
<protein>
    <submittedName>
        <fullName evidence="2">Uncharacterized protein</fullName>
    </submittedName>
</protein>
<dbReference type="AlphaFoldDB" id="G9NT88"/>
<organism evidence="2 3">
    <name type="scientific">Hypocrea atroviridis (strain ATCC 20476 / IMI 206040)</name>
    <name type="common">Trichoderma atroviride</name>
    <dbReference type="NCBI Taxonomy" id="452589"/>
    <lineage>
        <taxon>Eukaryota</taxon>
        <taxon>Fungi</taxon>
        <taxon>Dikarya</taxon>
        <taxon>Ascomycota</taxon>
        <taxon>Pezizomycotina</taxon>
        <taxon>Sordariomycetes</taxon>
        <taxon>Hypocreomycetidae</taxon>
        <taxon>Hypocreales</taxon>
        <taxon>Hypocreaceae</taxon>
        <taxon>Trichoderma</taxon>
    </lineage>
</organism>
<dbReference type="Proteomes" id="UP000005426">
    <property type="component" value="Unassembled WGS sequence"/>
</dbReference>
<feature type="compositionally biased region" description="Polar residues" evidence="1">
    <location>
        <begin position="1"/>
        <end position="19"/>
    </location>
</feature>
<keyword evidence="3" id="KW-1185">Reference proteome</keyword>
<evidence type="ECO:0000313" key="2">
    <source>
        <dbReference type="EMBL" id="EHK45935.1"/>
    </source>
</evidence>
<sequence>MLSTTKAETKSTSQRNSELGTPPKTKTKMGISELLFEKSTRAALYKPLNYVR</sequence>
<evidence type="ECO:0000313" key="3">
    <source>
        <dbReference type="Proteomes" id="UP000005426"/>
    </source>
</evidence>
<gene>
    <name evidence="2" type="ORF">TRIATDRAFT_299496</name>
</gene>
<dbReference type="EMBL" id="ABDG02000023">
    <property type="protein sequence ID" value="EHK45935.1"/>
    <property type="molecule type" value="Genomic_DNA"/>
</dbReference>
<name>G9NT88_HYPAI</name>
<reference evidence="2 3" key="1">
    <citation type="journal article" date="2011" name="Genome Biol.">
        <title>Comparative genome sequence analysis underscores mycoparasitism as the ancestral life style of Trichoderma.</title>
        <authorList>
            <person name="Kubicek C.P."/>
            <person name="Herrera-Estrella A."/>
            <person name="Seidl-Seiboth V."/>
            <person name="Martinez D.A."/>
            <person name="Druzhinina I.S."/>
            <person name="Thon M."/>
            <person name="Zeilinger S."/>
            <person name="Casas-Flores S."/>
            <person name="Horwitz B.A."/>
            <person name="Mukherjee P.K."/>
            <person name="Mukherjee M."/>
            <person name="Kredics L."/>
            <person name="Alcaraz L.D."/>
            <person name="Aerts A."/>
            <person name="Antal Z."/>
            <person name="Atanasova L."/>
            <person name="Cervantes-Badillo M.G."/>
            <person name="Challacombe J."/>
            <person name="Chertkov O."/>
            <person name="McCluskey K."/>
            <person name="Coulpier F."/>
            <person name="Deshpande N."/>
            <person name="von Doehren H."/>
            <person name="Ebbole D.J."/>
            <person name="Esquivel-Naranjo E.U."/>
            <person name="Fekete E."/>
            <person name="Flipphi M."/>
            <person name="Glaser F."/>
            <person name="Gomez-Rodriguez E.Y."/>
            <person name="Gruber S."/>
            <person name="Han C."/>
            <person name="Henrissat B."/>
            <person name="Hermosa R."/>
            <person name="Hernandez-Onate M."/>
            <person name="Karaffa L."/>
            <person name="Kosti I."/>
            <person name="Le Crom S."/>
            <person name="Lindquist E."/>
            <person name="Lucas S."/>
            <person name="Luebeck M."/>
            <person name="Luebeck P.S."/>
            <person name="Margeot A."/>
            <person name="Metz B."/>
            <person name="Misra M."/>
            <person name="Nevalainen H."/>
            <person name="Omann M."/>
            <person name="Packer N."/>
            <person name="Perrone G."/>
            <person name="Uresti-Rivera E.E."/>
            <person name="Salamov A."/>
            <person name="Schmoll M."/>
            <person name="Seiboth B."/>
            <person name="Shapiro H."/>
            <person name="Sukno S."/>
            <person name="Tamayo-Ramos J.A."/>
            <person name="Tisch D."/>
            <person name="Wiest A."/>
            <person name="Wilkinson H.H."/>
            <person name="Zhang M."/>
            <person name="Coutinho P.M."/>
            <person name="Kenerley C.M."/>
            <person name="Monte E."/>
            <person name="Baker S.E."/>
            <person name="Grigoriev I.V."/>
        </authorList>
    </citation>
    <scope>NUCLEOTIDE SEQUENCE [LARGE SCALE GENOMIC DNA]</scope>
    <source>
        <strain evidence="3">ATCC 20476 / IMI 206040</strain>
    </source>
</reference>
<feature type="region of interest" description="Disordered" evidence="1">
    <location>
        <begin position="1"/>
        <end position="31"/>
    </location>
</feature>
<dbReference type="HOGENOM" id="CLU_3087525_0_0_1"/>
<comment type="caution">
    <text evidence="2">The sequence shown here is derived from an EMBL/GenBank/DDBJ whole genome shotgun (WGS) entry which is preliminary data.</text>
</comment>
<proteinExistence type="predicted"/>
<accession>G9NT88</accession>